<reference evidence="3" key="2">
    <citation type="submission" date="2023-01" db="EMBL/GenBank/DDBJ databases">
        <title>Human gut microbiome strain richness.</title>
        <authorList>
            <person name="Chen-Liaw A."/>
        </authorList>
    </citation>
    <scope>NUCLEOTIDE SEQUENCE</scope>
    <source>
        <strain evidence="3">RTP21484st1_B7_RTP21484_190118</strain>
    </source>
</reference>
<keyword evidence="1" id="KW-1133">Transmembrane helix</keyword>
<evidence type="ECO:0000313" key="4">
    <source>
        <dbReference type="EMBL" id="RGY08300.1"/>
    </source>
</evidence>
<dbReference type="Pfam" id="PF13559">
    <property type="entry name" value="DUF4129"/>
    <property type="match status" value="1"/>
</dbReference>
<feature type="transmembrane region" description="Helical" evidence="1">
    <location>
        <begin position="92"/>
        <end position="115"/>
    </location>
</feature>
<reference evidence="4 5" key="1">
    <citation type="submission" date="2018-08" db="EMBL/GenBank/DDBJ databases">
        <title>A genome reference for cultivated species of the human gut microbiota.</title>
        <authorList>
            <person name="Zou Y."/>
            <person name="Xue W."/>
            <person name="Luo G."/>
        </authorList>
    </citation>
    <scope>NUCLEOTIDE SEQUENCE [LARGE SCALE GENOMIC DNA]</scope>
    <source>
        <strain evidence="4 5">OF03-11</strain>
    </source>
</reference>
<sequence length="242" mass="28333">MKKCIEYIVFVVVLLVGRGEGGAASVSAESVSVSGRIAYRERTPGENFLQQYRDDPAFDYSVKPVAETGDWWQRLRWWLMQHIFGSYTHKDIVWLDLLLKVLAGLIVVFGIYKLVRSKFWLTAKSEPDFQKTMAPWIGEAWNELSYRQMLEQAVAENDFKLAIRIRYGGLLHLMDEKGMIRWDAHKTNRSYYYELKDKALRDDFEKLAYIFDCVCYGDFEVSASLYGQLEPVFDEFRDKLKK</sequence>
<evidence type="ECO:0000256" key="1">
    <source>
        <dbReference type="SAM" id="Phobius"/>
    </source>
</evidence>
<keyword evidence="1" id="KW-0472">Membrane</keyword>
<evidence type="ECO:0000259" key="2">
    <source>
        <dbReference type="Pfam" id="PF13559"/>
    </source>
</evidence>
<dbReference type="EMBL" id="JAQMRD010000009">
    <property type="protein sequence ID" value="MDB9223102.1"/>
    <property type="molecule type" value="Genomic_DNA"/>
</dbReference>
<name>A0A3D4Z8G0_9BACT</name>
<evidence type="ECO:0000313" key="5">
    <source>
        <dbReference type="Proteomes" id="UP000284434"/>
    </source>
</evidence>
<organism evidence="4 5">
    <name type="scientific">Odoribacter splanchnicus</name>
    <dbReference type="NCBI Taxonomy" id="28118"/>
    <lineage>
        <taxon>Bacteria</taxon>
        <taxon>Pseudomonadati</taxon>
        <taxon>Bacteroidota</taxon>
        <taxon>Bacteroidia</taxon>
        <taxon>Bacteroidales</taxon>
        <taxon>Odoribacteraceae</taxon>
        <taxon>Odoribacter</taxon>
    </lineage>
</organism>
<dbReference type="Proteomes" id="UP000284434">
    <property type="component" value="Unassembled WGS sequence"/>
</dbReference>
<feature type="domain" description="Protein-glutamine gamma-glutamyltransferase-like C-terminal" evidence="2">
    <location>
        <begin position="166"/>
        <end position="229"/>
    </location>
</feature>
<dbReference type="RefSeq" id="WP_118103170.1">
    <property type="nucleotide sequence ID" value="NZ_CABJFF010000010.1"/>
</dbReference>
<proteinExistence type="predicted"/>
<dbReference type="AlphaFoldDB" id="A0A3D4Z8G0"/>
<keyword evidence="1" id="KW-0812">Transmembrane</keyword>
<comment type="caution">
    <text evidence="4">The sequence shown here is derived from an EMBL/GenBank/DDBJ whole genome shotgun (WGS) entry which is preliminary data.</text>
</comment>
<dbReference type="EMBL" id="QSCO01000005">
    <property type="protein sequence ID" value="RGY08300.1"/>
    <property type="molecule type" value="Genomic_DNA"/>
</dbReference>
<dbReference type="Proteomes" id="UP001212263">
    <property type="component" value="Unassembled WGS sequence"/>
</dbReference>
<gene>
    <name evidence="4" type="ORF">DXA53_04460</name>
    <name evidence="3" type="ORF">PN645_08800</name>
</gene>
<dbReference type="InterPro" id="IPR025403">
    <property type="entry name" value="TgpA-like_C"/>
</dbReference>
<accession>A0A3D4Z8G0</accession>
<evidence type="ECO:0000313" key="3">
    <source>
        <dbReference type="EMBL" id="MDB9223102.1"/>
    </source>
</evidence>
<protein>
    <submittedName>
        <fullName evidence="4">DUF4129 domain-containing protein</fullName>
    </submittedName>
</protein>